<feature type="non-terminal residue" evidence="9">
    <location>
        <position position="1162"/>
    </location>
</feature>
<evidence type="ECO:0000256" key="2">
    <source>
        <dbReference type="ARBA" id="ARBA00022729"/>
    </source>
</evidence>
<feature type="domain" description="Chitin-binding type-2" evidence="8">
    <location>
        <begin position="1047"/>
        <end position="1117"/>
    </location>
</feature>
<keyword evidence="5" id="KW-0325">Glycoprotein</keyword>
<dbReference type="InterPro" id="IPR036508">
    <property type="entry name" value="Chitin-bd_dom_sf"/>
</dbReference>
<feature type="region of interest" description="Disordered" evidence="6">
    <location>
        <begin position="444"/>
        <end position="914"/>
    </location>
</feature>
<feature type="compositionally biased region" description="Basic and acidic residues" evidence="6">
    <location>
        <begin position="656"/>
        <end position="685"/>
    </location>
</feature>
<keyword evidence="4" id="KW-1015">Disulfide bond</keyword>
<gene>
    <name evidence="9" type="ORF">X975_24109</name>
</gene>
<evidence type="ECO:0000256" key="6">
    <source>
        <dbReference type="SAM" id="MobiDB-lite"/>
    </source>
</evidence>
<evidence type="ECO:0000259" key="8">
    <source>
        <dbReference type="PROSITE" id="PS50940"/>
    </source>
</evidence>
<organism evidence="9 10">
    <name type="scientific">Stegodyphus mimosarum</name>
    <name type="common">African social velvet spider</name>
    <dbReference type="NCBI Taxonomy" id="407821"/>
    <lineage>
        <taxon>Eukaryota</taxon>
        <taxon>Metazoa</taxon>
        <taxon>Ecdysozoa</taxon>
        <taxon>Arthropoda</taxon>
        <taxon>Chelicerata</taxon>
        <taxon>Arachnida</taxon>
        <taxon>Araneae</taxon>
        <taxon>Araneomorphae</taxon>
        <taxon>Entelegynae</taxon>
        <taxon>Eresoidea</taxon>
        <taxon>Eresidae</taxon>
        <taxon>Stegodyphus</taxon>
    </lineage>
</organism>
<evidence type="ECO:0000256" key="5">
    <source>
        <dbReference type="ARBA" id="ARBA00023180"/>
    </source>
</evidence>
<feature type="compositionally biased region" description="Basic and acidic residues" evidence="6">
    <location>
        <begin position="840"/>
        <end position="857"/>
    </location>
</feature>
<evidence type="ECO:0000256" key="7">
    <source>
        <dbReference type="SAM" id="SignalP"/>
    </source>
</evidence>
<feature type="region of interest" description="Disordered" evidence="6">
    <location>
        <begin position="397"/>
        <end position="427"/>
    </location>
</feature>
<dbReference type="Gene3D" id="2.170.140.10">
    <property type="entry name" value="Chitin binding domain"/>
    <property type="match status" value="3"/>
</dbReference>
<evidence type="ECO:0000256" key="4">
    <source>
        <dbReference type="ARBA" id="ARBA00023157"/>
    </source>
</evidence>
<dbReference type="PROSITE" id="PS50940">
    <property type="entry name" value="CHIT_BIND_II"/>
    <property type="match status" value="3"/>
</dbReference>
<name>A0A087U1K6_STEMI</name>
<feature type="region of interest" description="Disordered" evidence="6">
    <location>
        <begin position="30"/>
        <end position="277"/>
    </location>
</feature>
<feature type="chain" id="PRO_5001830115" evidence="7">
    <location>
        <begin position="23"/>
        <end position="1162"/>
    </location>
</feature>
<evidence type="ECO:0000313" key="10">
    <source>
        <dbReference type="Proteomes" id="UP000054359"/>
    </source>
</evidence>
<protein>
    <submittedName>
        <fullName evidence="9">Peritrophin-1</fullName>
    </submittedName>
</protein>
<feature type="compositionally biased region" description="Basic and acidic residues" evidence="6">
    <location>
        <begin position="504"/>
        <end position="514"/>
    </location>
</feature>
<proteinExistence type="predicted"/>
<accession>A0A087U1K6</accession>
<keyword evidence="1" id="KW-0147">Chitin-binding</keyword>
<feature type="compositionally biased region" description="Basic and acidic residues" evidence="6">
    <location>
        <begin position="327"/>
        <end position="337"/>
    </location>
</feature>
<feature type="compositionally biased region" description="Polar residues" evidence="6">
    <location>
        <begin position="536"/>
        <end position="545"/>
    </location>
</feature>
<keyword evidence="3" id="KW-0677">Repeat</keyword>
<feature type="compositionally biased region" description="Basic residues" evidence="6">
    <location>
        <begin position="130"/>
        <end position="142"/>
    </location>
</feature>
<dbReference type="GO" id="GO:0005576">
    <property type="term" value="C:extracellular region"/>
    <property type="evidence" value="ECO:0007669"/>
    <property type="project" value="InterPro"/>
</dbReference>
<feature type="domain" description="Chitin-binding type-2" evidence="8">
    <location>
        <begin position="916"/>
        <end position="975"/>
    </location>
</feature>
<feature type="compositionally biased region" description="Polar residues" evidence="6">
    <location>
        <begin position="409"/>
        <end position="424"/>
    </location>
</feature>
<feature type="region of interest" description="Disordered" evidence="6">
    <location>
        <begin position="317"/>
        <end position="361"/>
    </location>
</feature>
<feature type="compositionally biased region" description="Polar residues" evidence="6">
    <location>
        <begin position="703"/>
        <end position="729"/>
    </location>
</feature>
<reference evidence="9 10" key="1">
    <citation type="submission" date="2013-11" db="EMBL/GenBank/DDBJ databases">
        <title>Genome sequencing of Stegodyphus mimosarum.</title>
        <authorList>
            <person name="Bechsgaard J."/>
        </authorList>
    </citation>
    <scope>NUCLEOTIDE SEQUENCE [LARGE SCALE GENOMIC DNA]</scope>
</reference>
<evidence type="ECO:0000256" key="3">
    <source>
        <dbReference type="ARBA" id="ARBA00022737"/>
    </source>
</evidence>
<dbReference type="PANTHER" id="PTHR23301:SF107">
    <property type="entry name" value="LD20793P"/>
    <property type="match status" value="1"/>
</dbReference>
<dbReference type="Proteomes" id="UP000054359">
    <property type="component" value="Unassembled WGS sequence"/>
</dbReference>
<dbReference type="STRING" id="407821.A0A087U1K6"/>
<dbReference type="PANTHER" id="PTHR23301">
    <property type="entry name" value="CHITIN BINDING PERITROPHIN-A"/>
    <property type="match status" value="1"/>
</dbReference>
<dbReference type="OMA" id="CEDFYGS"/>
<dbReference type="SUPFAM" id="SSF57625">
    <property type="entry name" value="Invertebrate chitin-binding proteins"/>
    <property type="match status" value="3"/>
</dbReference>
<keyword evidence="2 7" id="KW-0732">Signal</keyword>
<feature type="compositionally biased region" description="Polar residues" evidence="6">
    <location>
        <begin position="458"/>
        <end position="467"/>
    </location>
</feature>
<keyword evidence="10" id="KW-1185">Reference proteome</keyword>
<evidence type="ECO:0000313" key="9">
    <source>
        <dbReference type="EMBL" id="KFM71245.1"/>
    </source>
</evidence>
<feature type="region of interest" description="Disordered" evidence="6">
    <location>
        <begin position="1115"/>
        <end position="1162"/>
    </location>
</feature>
<feature type="compositionally biased region" description="Basic residues" evidence="6">
    <location>
        <begin position="1150"/>
        <end position="1162"/>
    </location>
</feature>
<feature type="compositionally biased region" description="Polar residues" evidence="6">
    <location>
        <begin position="577"/>
        <end position="609"/>
    </location>
</feature>
<dbReference type="GO" id="GO:0008061">
    <property type="term" value="F:chitin binding"/>
    <property type="evidence" value="ECO:0007669"/>
    <property type="project" value="UniProtKB-KW"/>
</dbReference>
<evidence type="ECO:0000256" key="1">
    <source>
        <dbReference type="ARBA" id="ARBA00022669"/>
    </source>
</evidence>
<feature type="compositionally biased region" description="Polar residues" evidence="6">
    <location>
        <begin position="182"/>
        <end position="200"/>
    </location>
</feature>
<feature type="compositionally biased region" description="Basic and acidic residues" evidence="6">
    <location>
        <begin position="765"/>
        <end position="781"/>
    </location>
</feature>
<feature type="compositionally biased region" description="Polar residues" evidence="6">
    <location>
        <begin position="642"/>
        <end position="653"/>
    </location>
</feature>
<dbReference type="AlphaFoldDB" id="A0A087U1K6"/>
<dbReference type="Pfam" id="PF01607">
    <property type="entry name" value="CBM_14"/>
    <property type="match status" value="3"/>
</dbReference>
<feature type="domain" description="Chitin-binding type-2" evidence="8">
    <location>
        <begin position="985"/>
        <end position="1042"/>
    </location>
</feature>
<feature type="signal peptide" evidence="7">
    <location>
        <begin position="1"/>
        <end position="22"/>
    </location>
</feature>
<feature type="compositionally biased region" description="Basic and acidic residues" evidence="6">
    <location>
        <begin position="546"/>
        <end position="559"/>
    </location>
</feature>
<feature type="compositionally biased region" description="Polar residues" evidence="6">
    <location>
        <begin position="858"/>
        <end position="878"/>
    </location>
</feature>
<dbReference type="SMART" id="SM00494">
    <property type="entry name" value="ChtBD2"/>
    <property type="match status" value="3"/>
</dbReference>
<dbReference type="EMBL" id="KK117719">
    <property type="protein sequence ID" value="KFM71245.1"/>
    <property type="molecule type" value="Genomic_DNA"/>
</dbReference>
<feature type="compositionally biased region" description="Basic and acidic residues" evidence="6">
    <location>
        <begin position="468"/>
        <end position="480"/>
    </location>
</feature>
<feature type="compositionally biased region" description="Basic and acidic residues" evidence="6">
    <location>
        <begin position="59"/>
        <end position="73"/>
    </location>
</feature>
<feature type="compositionally biased region" description="Polar residues" evidence="6">
    <location>
        <begin position="248"/>
        <end position="261"/>
    </location>
</feature>
<feature type="compositionally biased region" description="Low complexity" evidence="6">
    <location>
        <begin position="143"/>
        <end position="153"/>
    </location>
</feature>
<dbReference type="InterPro" id="IPR051940">
    <property type="entry name" value="Chitin_bind-dev_reg"/>
</dbReference>
<feature type="compositionally biased region" description="Polar residues" evidence="6">
    <location>
        <begin position="216"/>
        <end position="231"/>
    </location>
</feature>
<sequence length="1162" mass="131584">MELLRLVVFVIVLCAVIGNTWAQNRGSARYVPPEEYDGESTRAQRPPPTRGSSTRRQRPTKDPESAVLGEEHQVYQPPQNRERTSFRRNPTRDSLPQSALVRNEETTRFSPTTLEELPHITTAAPEGRPQGRRRRPKKRRRPQAAIAKAAEVAEGQNLEDPSSDKVSVTELLDSDQKRSQAFHGNTESRSAPTNLDSDPSYQLDPTLWGNNKFDESISNPTGTNAGSSQYYPPQPATNRLPVEDSGRPENSQRYPHSSPDLTNIRYIPPQPETSIPNRASYVPVLPPVRNTAAEISHLPHEDYPEDRGKDAMRHTISLDRSNSQRPPADRSPSDPRDLIYNSGIKPAQNDIHPNSESAVPIRGHSDVRLPQNEQPLLAPDLNKNFDSSEEVLRNLQHNESPESDIDNQEIPNPTNRLPNPSVTHYDSVYPSYADENLANREESNFAPHRRQETIPPATRNSVSSRSQPHIDESTRPKDDINDANIGGRQISRYQPPLQRAGSRYKPEDSERTSSSRDQTNPTDQPAYVPTRGRGSVRQQSGNALSKSRESSRHQAERSTEAPVRTRNTKPQDYDQAPTRTRGTQRYQPDPNDSGSRVSSRRQPVNLDSGSDTDHVPVVPAYRQRVPVHSETVAEDHQPARPSVNTRYEPSALTSHDAADLKDTVHSKPEYEIRNYDAQSHLEDAGNLRSTLRTRPQAEVRNYEQPNPIESGSRISSRRQPVNLDSTSDTDYAPVVPAYRQRIPANSETVDEDHQPARFSGNTRYEPSDLKDTLRSKPEYEIRNYNAQPQLEDAGNLRSRLRTGPQAEVGNYEQPYVEEPAVEHNDQSKYVPEYHTPRVRTRNENFDQQRTSPREQPQRSRTNRNQHTSSQLPQYQEPQNPRVDRRHEAARPQSRQQSRSRHQEPIPQTVRSSDGAKFSCPDPFGFFADPIQCDKYYECRNGTAVESLCNDGLAFNEISAPKYLRCDSLRDVDCSSRPQLQEARPTKNCPRRFGLFPHETDCTKFWNCVDGTATEVQCPPGLTYNDERATCDWADLVKSSCKTEDLLGFTCPEPTAYDLQDGVYSRYPHPSNCQLHFTCIKGEDGIRRPRMLSCTEGLVFDPAKGTCSRPDEVPGCEDFYGSRSPPPKRKPSRQPVPVEPEEELEEVATPRPRRRGQSRRTRN</sequence>
<dbReference type="OrthoDB" id="439917at2759"/>
<dbReference type="InterPro" id="IPR002557">
    <property type="entry name" value="Chitin-bd_dom"/>
</dbReference>